<accession>R7VJ69</accession>
<feature type="compositionally biased region" description="Low complexity" evidence="1">
    <location>
        <begin position="235"/>
        <end position="244"/>
    </location>
</feature>
<reference evidence="3" key="3">
    <citation type="submission" date="2015-06" db="UniProtKB">
        <authorList>
            <consortium name="EnsemblMetazoa"/>
        </authorList>
    </citation>
    <scope>IDENTIFICATION</scope>
</reference>
<dbReference type="Gene3D" id="2.60.40.790">
    <property type="match status" value="1"/>
</dbReference>
<evidence type="ECO:0000313" key="4">
    <source>
        <dbReference type="Proteomes" id="UP000014760"/>
    </source>
</evidence>
<dbReference type="OrthoDB" id="10690798at2759"/>
<proteinExistence type="predicted"/>
<feature type="compositionally biased region" description="Polar residues" evidence="1">
    <location>
        <begin position="185"/>
        <end position="196"/>
    </location>
</feature>
<keyword evidence="4" id="KW-1185">Reference proteome</keyword>
<feature type="region of interest" description="Disordered" evidence="1">
    <location>
        <begin position="185"/>
        <end position="244"/>
    </location>
</feature>
<dbReference type="EMBL" id="KB293180">
    <property type="protein sequence ID" value="ELU16381.1"/>
    <property type="molecule type" value="Genomic_DNA"/>
</dbReference>
<organism evidence="2">
    <name type="scientific">Capitella teleta</name>
    <name type="common">Polychaete worm</name>
    <dbReference type="NCBI Taxonomy" id="283909"/>
    <lineage>
        <taxon>Eukaryota</taxon>
        <taxon>Metazoa</taxon>
        <taxon>Spiralia</taxon>
        <taxon>Lophotrochozoa</taxon>
        <taxon>Annelida</taxon>
        <taxon>Polychaeta</taxon>
        <taxon>Sedentaria</taxon>
        <taxon>Scolecida</taxon>
        <taxon>Capitellidae</taxon>
        <taxon>Capitella</taxon>
    </lineage>
</organism>
<dbReference type="InterPro" id="IPR008978">
    <property type="entry name" value="HSP20-like_chaperone"/>
</dbReference>
<dbReference type="HOGENOM" id="CLU_759200_0_0_1"/>
<protein>
    <submittedName>
        <fullName evidence="2 3">Uncharacterized protein</fullName>
    </submittedName>
</protein>
<evidence type="ECO:0000313" key="3">
    <source>
        <dbReference type="EnsemblMetazoa" id="CapteP227790"/>
    </source>
</evidence>
<dbReference type="CDD" id="cd06526">
    <property type="entry name" value="metazoan_ACD"/>
    <property type="match status" value="1"/>
</dbReference>
<dbReference type="Proteomes" id="UP000014760">
    <property type="component" value="Unassembled WGS sequence"/>
</dbReference>
<dbReference type="STRING" id="283909.R7VJ69"/>
<reference evidence="2 4" key="2">
    <citation type="journal article" date="2013" name="Nature">
        <title>Insights into bilaterian evolution from three spiralian genomes.</title>
        <authorList>
            <person name="Simakov O."/>
            <person name="Marletaz F."/>
            <person name="Cho S.J."/>
            <person name="Edsinger-Gonzales E."/>
            <person name="Havlak P."/>
            <person name="Hellsten U."/>
            <person name="Kuo D.H."/>
            <person name="Larsson T."/>
            <person name="Lv J."/>
            <person name="Arendt D."/>
            <person name="Savage R."/>
            <person name="Osoegawa K."/>
            <person name="de Jong P."/>
            <person name="Grimwood J."/>
            <person name="Chapman J.A."/>
            <person name="Shapiro H."/>
            <person name="Aerts A."/>
            <person name="Otillar R.P."/>
            <person name="Terry A.Y."/>
            <person name="Boore J.L."/>
            <person name="Grigoriev I.V."/>
            <person name="Lindberg D.R."/>
            <person name="Seaver E.C."/>
            <person name="Weisblat D.A."/>
            <person name="Putnam N.H."/>
            <person name="Rokhsar D.S."/>
        </authorList>
    </citation>
    <scope>NUCLEOTIDE SEQUENCE</scope>
    <source>
        <strain evidence="2 4">I ESC-2004</strain>
    </source>
</reference>
<evidence type="ECO:0000256" key="1">
    <source>
        <dbReference type="SAM" id="MobiDB-lite"/>
    </source>
</evidence>
<dbReference type="AlphaFoldDB" id="R7VJ69"/>
<dbReference type="EMBL" id="AMQN01000602">
    <property type="status" value="NOT_ANNOTATED_CDS"/>
    <property type="molecule type" value="Genomic_DNA"/>
</dbReference>
<feature type="compositionally biased region" description="Polar residues" evidence="1">
    <location>
        <begin position="208"/>
        <end position="218"/>
    </location>
</feature>
<name>R7VJ69_CAPTE</name>
<gene>
    <name evidence="2" type="ORF">CAPTEDRAFT_227790</name>
</gene>
<evidence type="ECO:0000313" key="2">
    <source>
        <dbReference type="EMBL" id="ELU16381.1"/>
    </source>
</evidence>
<sequence length="365" mass="39612">MGTLIRPPNNSNKRWPEPKALVDSTNRQLNHSPVDSPPTVKKKLCRLAKGLFADSSSAATHRGALASLDAAFVSDAPAVELAQIALGSVPASSLRRLERCNSLTTKGASILKKGKLLRASIRAKSHSWPPHKSVKFHDDVTVIRINDDGEYVCTECAQLQAAATQPDLLPGHSVRDRQLYMLRSTPQRLMRRSQSPPAVREPHAAQVNAPTTEANAKQQTEKEEPWSPDHQANPATSASSTSTTTNGVNFSFVEDPLHGLKLKFSVPLGAGYGPSDIVVKANMSGNRIRVVASRSSGAGHRSSFEQFNERYPLPMDVDPYMVTARLDVKGQLIVEAPLMTLARRNSFDNGRQKTAQAAEQAFGAV</sequence>
<dbReference type="EnsemblMetazoa" id="CapteT227790">
    <property type="protein sequence ID" value="CapteP227790"/>
    <property type="gene ID" value="CapteG227790"/>
</dbReference>
<reference evidence="4" key="1">
    <citation type="submission" date="2012-12" db="EMBL/GenBank/DDBJ databases">
        <authorList>
            <person name="Hellsten U."/>
            <person name="Grimwood J."/>
            <person name="Chapman J.A."/>
            <person name="Shapiro H."/>
            <person name="Aerts A."/>
            <person name="Otillar R.P."/>
            <person name="Terry A.Y."/>
            <person name="Boore J.L."/>
            <person name="Simakov O."/>
            <person name="Marletaz F."/>
            <person name="Cho S.-J."/>
            <person name="Edsinger-Gonzales E."/>
            <person name="Havlak P."/>
            <person name="Kuo D.-H."/>
            <person name="Larsson T."/>
            <person name="Lv J."/>
            <person name="Arendt D."/>
            <person name="Savage R."/>
            <person name="Osoegawa K."/>
            <person name="de Jong P."/>
            <person name="Lindberg D.R."/>
            <person name="Seaver E.C."/>
            <person name="Weisblat D.A."/>
            <person name="Putnam N.H."/>
            <person name="Grigoriev I.V."/>
            <person name="Rokhsar D.S."/>
        </authorList>
    </citation>
    <scope>NUCLEOTIDE SEQUENCE</scope>
    <source>
        <strain evidence="4">I ESC-2004</strain>
    </source>
</reference>